<evidence type="ECO:0000256" key="3">
    <source>
        <dbReference type="ARBA" id="ARBA00022475"/>
    </source>
</evidence>
<sequence length="177" mass="19372">MRTLSVFINALARFLAIIGGIVLAAITVLTVVSITGRSLVPFGLAPVPGDFELVEAGTAFAVFAFLPWCQLNRGHATVDLFTSYLPESTNRWIDLVSEILMTVILILLAVRLWYGMMDKIRYGETTFILQFPVWWGFAVAMVGAVVAVIVSVYMVVVRVKEVREGRTLLAPTLGGGH</sequence>
<feature type="transmembrane region" description="Helical" evidence="7">
    <location>
        <begin position="53"/>
        <end position="71"/>
    </location>
</feature>
<evidence type="ECO:0000313" key="10">
    <source>
        <dbReference type="Proteomes" id="UP000321389"/>
    </source>
</evidence>
<gene>
    <name evidence="9" type="ORF">FQ775_01315</name>
</gene>
<comment type="subcellular location">
    <subcellularLocation>
        <location evidence="7">Cell inner membrane</location>
        <topology evidence="7">Multi-pass membrane protein</topology>
    </subcellularLocation>
    <subcellularLocation>
        <location evidence="1">Cell membrane</location>
        <topology evidence="1">Multi-pass membrane protein</topology>
    </subcellularLocation>
</comment>
<keyword evidence="2 7" id="KW-0813">Transport</keyword>
<evidence type="ECO:0000256" key="2">
    <source>
        <dbReference type="ARBA" id="ARBA00022448"/>
    </source>
</evidence>
<keyword evidence="7" id="KW-0997">Cell inner membrane</keyword>
<evidence type="ECO:0000313" key="9">
    <source>
        <dbReference type="EMBL" id="QDY99119.1"/>
    </source>
</evidence>
<evidence type="ECO:0000256" key="1">
    <source>
        <dbReference type="ARBA" id="ARBA00004651"/>
    </source>
</evidence>
<organism evidence="9 10">
    <name type="scientific">Nitratireductor mangrovi</name>
    <dbReference type="NCBI Taxonomy" id="2599600"/>
    <lineage>
        <taxon>Bacteria</taxon>
        <taxon>Pseudomonadati</taxon>
        <taxon>Pseudomonadota</taxon>
        <taxon>Alphaproteobacteria</taxon>
        <taxon>Hyphomicrobiales</taxon>
        <taxon>Phyllobacteriaceae</taxon>
        <taxon>Nitratireductor</taxon>
    </lineage>
</organism>
<dbReference type="GO" id="GO:0005886">
    <property type="term" value="C:plasma membrane"/>
    <property type="evidence" value="ECO:0007669"/>
    <property type="project" value="UniProtKB-SubCell"/>
</dbReference>
<name>A0A5B8KU88_9HYPH</name>
<feature type="transmembrane region" description="Helical" evidence="7">
    <location>
        <begin position="134"/>
        <end position="156"/>
    </location>
</feature>
<keyword evidence="6 7" id="KW-0472">Membrane</keyword>
<comment type="function">
    <text evidence="7">Part of the tripartite ATP-independent periplasmic (TRAP) transport system.</text>
</comment>
<feature type="transmembrane region" description="Helical" evidence="7">
    <location>
        <begin position="12"/>
        <end position="33"/>
    </location>
</feature>
<evidence type="ECO:0000256" key="7">
    <source>
        <dbReference type="RuleBase" id="RU369079"/>
    </source>
</evidence>
<dbReference type="KEGG" id="niy:FQ775_01315"/>
<dbReference type="EMBL" id="CP042301">
    <property type="protein sequence ID" value="QDY99119.1"/>
    <property type="molecule type" value="Genomic_DNA"/>
</dbReference>
<reference evidence="9" key="1">
    <citation type="submission" date="2020-04" db="EMBL/GenBank/DDBJ databases">
        <title>Nitratireductor sp. nov. isolated from mangrove soil.</title>
        <authorList>
            <person name="Ye Y."/>
        </authorList>
    </citation>
    <scope>NUCLEOTIDE SEQUENCE</scope>
    <source>
        <strain evidence="9">SY7</strain>
    </source>
</reference>
<dbReference type="OrthoDB" id="6183232at2"/>
<protein>
    <recommendedName>
        <fullName evidence="7">TRAP transporter small permease protein</fullName>
    </recommendedName>
</protein>
<feature type="domain" description="Tripartite ATP-independent periplasmic transporters DctQ component" evidence="8">
    <location>
        <begin position="26"/>
        <end position="159"/>
    </location>
</feature>
<accession>A0A5B8KU88</accession>
<proteinExistence type="inferred from homology"/>
<evidence type="ECO:0000256" key="6">
    <source>
        <dbReference type="ARBA" id="ARBA00023136"/>
    </source>
</evidence>
<keyword evidence="3" id="KW-1003">Cell membrane</keyword>
<keyword evidence="10" id="KW-1185">Reference proteome</keyword>
<feature type="transmembrane region" description="Helical" evidence="7">
    <location>
        <begin position="92"/>
        <end position="114"/>
    </location>
</feature>
<dbReference type="AlphaFoldDB" id="A0A5B8KU88"/>
<evidence type="ECO:0000256" key="5">
    <source>
        <dbReference type="ARBA" id="ARBA00022989"/>
    </source>
</evidence>
<dbReference type="Pfam" id="PF04290">
    <property type="entry name" value="DctQ"/>
    <property type="match status" value="1"/>
</dbReference>
<dbReference type="InterPro" id="IPR055348">
    <property type="entry name" value="DctQ"/>
</dbReference>
<dbReference type="Proteomes" id="UP000321389">
    <property type="component" value="Chromosome"/>
</dbReference>
<keyword evidence="4 7" id="KW-0812">Transmembrane</keyword>
<comment type="subunit">
    <text evidence="7">The complex comprises the extracytoplasmic solute receptor protein and the two transmembrane proteins.</text>
</comment>
<comment type="similarity">
    <text evidence="7">Belongs to the TRAP transporter small permease family.</text>
</comment>
<dbReference type="RefSeq" id="WP_146297769.1">
    <property type="nucleotide sequence ID" value="NZ_CP042301.2"/>
</dbReference>
<dbReference type="GO" id="GO:0022857">
    <property type="term" value="F:transmembrane transporter activity"/>
    <property type="evidence" value="ECO:0007669"/>
    <property type="project" value="UniProtKB-UniRule"/>
</dbReference>
<keyword evidence="5 7" id="KW-1133">Transmembrane helix</keyword>
<evidence type="ECO:0000259" key="8">
    <source>
        <dbReference type="Pfam" id="PF04290"/>
    </source>
</evidence>
<evidence type="ECO:0000256" key="4">
    <source>
        <dbReference type="ARBA" id="ARBA00022692"/>
    </source>
</evidence>